<dbReference type="GO" id="GO:0003924">
    <property type="term" value="F:GTPase activity"/>
    <property type="evidence" value="ECO:0007669"/>
    <property type="project" value="InterPro"/>
</dbReference>
<evidence type="ECO:0000313" key="3">
    <source>
        <dbReference type="EMBL" id="KAK2182291.1"/>
    </source>
</evidence>
<sequence>MSILYDMVDELSANIRHEVIALATDPETLDALKEKTELAYRRQRLKKKLEQLQKASEELAVFKKTGAHV</sequence>
<dbReference type="PROSITE" id="PS51388">
    <property type="entry name" value="GED"/>
    <property type="match status" value="1"/>
</dbReference>
<reference evidence="3" key="1">
    <citation type="journal article" date="2023" name="Mol. Biol. Evol.">
        <title>Third-Generation Sequencing Reveals the Adaptive Role of the Epigenome in Three Deep-Sea Polychaetes.</title>
        <authorList>
            <person name="Perez M."/>
            <person name="Aroh O."/>
            <person name="Sun Y."/>
            <person name="Lan Y."/>
            <person name="Juniper S.K."/>
            <person name="Young C.R."/>
            <person name="Angers B."/>
            <person name="Qian P.Y."/>
        </authorList>
    </citation>
    <scope>NUCLEOTIDE SEQUENCE</scope>
    <source>
        <strain evidence="3">R07B-5</strain>
    </source>
</reference>
<keyword evidence="4" id="KW-1185">Reference proteome</keyword>
<dbReference type="Proteomes" id="UP001209878">
    <property type="component" value="Unassembled WGS sequence"/>
</dbReference>
<evidence type="ECO:0000313" key="4">
    <source>
        <dbReference type="Proteomes" id="UP001209878"/>
    </source>
</evidence>
<evidence type="ECO:0000259" key="2">
    <source>
        <dbReference type="PROSITE" id="PS51388"/>
    </source>
</evidence>
<dbReference type="EMBL" id="JAODUO010000360">
    <property type="protein sequence ID" value="KAK2182291.1"/>
    <property type="molecule type" value="Genomic_DNA"/>
</dbReference>
<dbReference type="InterPro" id="IPR020850">
    <property type="entry name" value="GED_dom"/>
</dbReference>
<evidence type="ECO:0000256" key="1">
    <source>
        <dbReference type="SAM" id="Coils"/>
    </source>
</evidence>
<feature type="domain" description="GED" evidence="2">
    <location>
        <begin position="1"/>
        <end position="67"/>
    </location>
</feature>
<accession>A0AAD9NVE5</accession>
<dbReference type="InterPro" id="IPR003130">
    <property type="entry name" value="GED"/>
</dbReference>
<feature type="coiled-coil region" evidence="1">
    <location>
        <begin position="35"/>
        <end position="65"/>
    </location>
</feature>
<name>A0AAD9NVE5_RIDPI</name>
<dbReference type="Pfam" id="PF02212">
    <property type="entry name" value="GED"/>
    <property type="match status" value="1"/>
</dbReference>
<dbReference type="AlphaFoldDB" id="A0AAD9NVE5"/>
<organism evidence="3 4">
    <name type="scientific">Ridgeia piscesae</name>
    <name type="common">Tubeworm</name>
    <dbReference type="NCBI Taxonomy" id="27915"/>
    <lineage>
        <taxon>Eukaryota</taxon>
        <taxon>Metazoa</taxon>
        <taxon>Spiralia</taxon>
        <taxon>Lophotrochozoa</taxon>
        <taxon>Annelida</taxon>
        <taxon>Polychaeta</taxon>
        <taxon>Sedentaria</taxon>
        <taxon>Canalipalpata</taxon>
        <taxon>Sabellida</taxon>
        <taxon>Siboglinidae</taxon>
        <taxon>Ridgeia</taxon>
    </lineage>
</organism>
<proteinExistence type="predicted"/>
<keyword evidence="1" id="KW-0175">Coiled coil</keyword>
<comment type="caution">
    <text evidence="3">The sequence shown here is derived from an EMBL/GenBank/DDBJ whole genome shotgun (WGS) entry which is preliminary data.</text>
</comment>
<protein>
    <recommendedName>
        <fullName evidence="2">GED domain-containing protein</fullName>
    </recommendedName>
</protein>
<gene>
    <name evidence="3" type="ORF">NP493_359g11024</name>
</gene>
<dbReference type="GO" id="GO:0005525">
    <property type="term" value="F:GTP binding"/>
    <property type="evidence" value="ECO:0007669"/>
    <property type="project" value="InterPro"/>
</dbReference>